<dbReference type="InterPro" id="IPR000092">
    <property type="entry name" value="Polyprenyl_synt"/>
</dbReference>
<protein>
    <submittedName>
        <fullName evidence="2">PDSS2</fullName>
    </submittedName>
</protein>
<dbReference type="Gene3D" id="1.10.600.10">
    <property type="entry name" value="Farnesyl Diphosphate Synthase"/>
    <property type="match status" value="1"/>
</dbReference>
<reference evidence="2" key="1">
    <citation type="submission" date="2020-06" db="EMBL/GenBank/DDBJ databases">
        <title>Draft genome of Bugula neritina, a colonial animal packing powerful symbionts and potential medicines.</title>
        <authorList>
            <person name="Rayko M."/>
        </authorList>
    </citation>
    <scope>NUCLEOTIDE SEQUENCE [LARGE SCALE GENOMIC DNA]</scope>
    <source>
        <strain evidence="2">Kwan_BN1</strain>
    </source>
</reference>
<dbReference type="Pfam" id="PF00348">
    <property type="entry name" value="polyprenyl_synt"/>
    <property type="match status" value="1"/>
</dbReference>
<dbReference type="EMBL" id="VXIV02001632">
    <property type="protein sequence ID" value="KAF6031226.1"/>
    <property type="molecule type" value="Genomic_DNA"/>
</dbReference>
<dbReference type="GO" id="GO:0004659">
    <property type="term" value="F:prenyltransferase activity"/>
    <property type="evidence" value="ECO:0007669"/>
    <property type="project" value="InterPro"/>
</dbReference>
<dbReference type="OrthoDB" id="9983019at2759"/>
<sequence length="393" mass="43958">MNHWRSSSRIQLTPYVRAVVGKLDVLHDDHIFHSTTLGRLRYSRSNVLTQQYSSSAKDGSVCWNTAVSVAEKVVGYPTSFMNLRFWLSDEMSNVAVNMRKLIGTKHPLMKTAKGLLFDNKENMQTRGLVVLLIAKAAAMPENARKFEHHSLDKEYVSLQNTEVSNLHSNGILSTQRSLAEITEMINTAFVLHRGVMDIDLSDKQRPFDSETEDLLYGNKMSLLSGDYLLAKASAGLAALGNTYVVEIMASAISDLMESRFFLDDLLSDEVVKLSLSQWEELAYKTGACLYAKSCQSALMLREHPENVTNAAFEFGKYFGLLRQIKSELDAEKGSERNQSSILSILSTDELKDVQNNYVENAIDNMTVLTNVEAREALKDIVLALSSSISYEVL</sequence>
<dbReference type="SUPFAM" id="SSF48576">
    <property type="entry name" value="Terpenoid synthases"/>
    <property type="match status" value="1"/>
</dbReference>
<evidence type="ECO:0000313" key="2">
    <source>
        <dbReference type="EMBL" id="KAF6031226.1"/>
    </source>
</evidence>
<organism evidence="2 3">
    <name type="scientific">Bugula neritina</name>
    <name type="common">Brown bryozoan</name>
    <name type="synonym">Sertularia neritina</name>
    <dbReference type="NCBI Taxonomy" id="10212"/>
    <lineage>
        <taxon>Eukaryota</taxon>
        <taxon>Metazoa</taxon>
        <taxon>Spiralia</taxon>
        <taxon>Lophotrochozoa</taxon>
        <taxon>Bryozoa</taxon>
        <taxon>Gymnolaemata</taxon>
        <taxon>Cheilostomatida</taxon>
        <taxon>Flustrina</taxon>
        <taxon>Buguloidea</taxon>
        <taxon>Bugulidae</taxon>
        <taxon>Bugula</taxon>
    </lineage>
</organism>
<dbReference type="GO" id="GO:0006744">
    <property type="term" value="P:ubiquinone biosynthetic process"/>
    <property type="evidence" value="ECO:0007669"/>
    <property type="project" value="TreeGrafter"/>
</dbReference>
<dbReference type="Proteomes" id="UP000593567">
    <property type="component" value="Unassembled WGS sequence"/>
</dbReference>
<evidence type="ECO:0000256" key="1">
    <source>
        <dbReference type="RuleBase" id="RU004466"/>
    </source>
</evidence>
<accession>A0A7J7K0W6</accession>
<keyword evidence="1" id="KW-0808">Transferase</keyword>
<dbReference type="PANTHER" id="PTHR12001">
    <property type="entry name" value="GERANYLGERANYL PYROPHOSPHATE SYNTHASE"/>
    <property type="match status" value="1"/>
</dbReference>
<comment type="similarity">
    <text evidence="1">Belongs to the FPP/GGPP synthase family.</text>
</comment>
<dbReference type="GO" id="GO:1990234">
    <property type="term" value="C:transferase complex"/>
    <property type="evidence" value="ECO:0007669"/>
    <property type="project" value="TreeGrafter"/>
</dbReference>
<gene>
    <name evidence="2" type="ORF">EB796_010462</name>
</gene>
<dbReference type="AlphaFoldDB" id="A0A7J7K0W6"/>
<dbReference type="InterPro" id="IPR008949">
    <property type="entry name" value="Isoprenoid_synthase_dom_sf"/>
</dbReference>
<dbReference type="GO" id="GO:0005739">
    <property type="term" value="C:mitochondrion"/>
    <property type="evidence" value="ECO:0007669"/>
    <property type="project" value="TreeGrafter"/>
</dbReference>
<comment type="caution">
    <text evidence="2">The sequence shown here is derived from an EMBL/GenBank/DDBJ whole genome shotgun (WGS) entry which is preliminary data.</text>
</comment>
<dbReference type="PANTHER" id="PTHR12001:SF55">
    <property type="entry name" value="ALL TRANS-POLYPRENYL-DIPHOSPHATE SYNTHASE PDSS2"/>
    <property type="match status" value="1"/>
</dbReference>
<proteinExistence type="inferred from homology"/>
<keyword evidence="3" id="KW-1185">Reference proteome</keyword>
<name>A0A7J7K0W6_BUGNE</name>
<dbReference type="GO" id="GO:0008299">
    <property type="term" value="P:isoprenoid biosynthetic process"/>
    <property type="evidence" value="ECO:0007669"/>
    <property type="project" value="InterPro"/>
</dbReference>
<evidence type="ECO:0000313" key="3">
    <source>
        <dbReference type="Proteomes" id="UP000593567"/>
    </source>
</evidence>